<evidence type="ECO:0000313" key="2">
    <source>
        <dbReference type="EMBL" id="AVP96286.1"/>
    </source>
</evidence>
<feature type="transmembrane region" description="Helical" evidence="1">
    <location>
        <begin position="77"/>
        <end position="101"/>
    </location>
</feature>
<dbReference type="Proteomes" id="UP000241074">
    <property type="component" value="Chromosome"/>
</dbReference>
<evidence type="ECO:0000256" key="1">
    <source>
        <dbReference type="SAM" id="Phobius"/>
    </source>
</evidence>
<keyword evidence="1" id="KW-0812">Transmembrane</keyword>
<organism evidence="2 3">
    <name type="scientific">Ahniella affigens</name>
    <dbReference type="NCBI Taxonomy" id="2021234"/>
    <lineage>
        <taxon>Bacteria</taxon>
        <taxon>Pseudomonadati</taxon>
        <taxon>Pseudomonadota</taxon>
        <taxon>Gammaproteobacteria</taxon>
        <taxon>Lysobacterales</taxon>
        <taxon>Rhodanobacteraceae</taxon>
        <taxon>Ahniella</taxon>
    </lineage>
</organism>
<feature type="transmembrane region" description="Helical" evidence="1">
    <location>
        <begin position="113"/>
        <end position="137"/>
    </location>
</feature>
<protein>
    <recommendedName>
        <fullName evidence="4">Tetratricopeptide repeat protein</fullName>
    </recommendedName>
</protein>
<gene>
    <name evidence="2" type="ORF">C7S18_03375</name>
</gene>
<proteinExistence type="predicted"/>
<name>A0A2P1PN60_9GAMM</name>
<dbReference type="AlphaFoldDB" id="A0A2P1PN60"/>
<keyword evidence="1" id="KW-0472">Membrane</keyword>
<reference evidence="2 3" key="2">
    <citation type="submission" date="2018-03" db="EMBL/GenBank/DDBJ databases">
        <authorList>
            <person name="Keele B.F."/>
        </authorList>
    </citation>
    <scope>NUCLEOTIDE SEQUENCE [LARGE SCALE GENOMIC DNA]</scope>
    <source>
        <strain evidence="2 3">D13</strain>
    </source>
</reference>
<reference evidence="2 3" key="1">
    <citation type="submission" date="2018-03" db="EMBL/GenBank/DDBJ databases">
        <title>Ahniella affigens gen. nov., sp. nov., a gammaproteobacterium isolated from sandy soil near a stream.</title>
        <authorList>
            <person name="Ko Y."/>
            <person name="Kim J.-H."/>
        </authorList>
    </citation>
    <scope>NUCLEOTIDE SEQUENCE [LARGE SCALE GENOMIC DNA]</scope>
    <source>
        <strain evidence="2 3">D13</strain>
    </source>
</reference>
<sequence>MKEFVYEAIDAAGQKRQGSIVATTIADARFQLTRMGFRQARILSSELEFSKIPELDLKDEATAKIYVQSQRDSLSMVLIRIALGNWLIWLPFLLCSVWSLVEGPPFSLSDYAAFGLLALSVWVVVKLMMPSALYNVVLERRIQSDYQGALTISGIALRLVGGNAFMRKAFTQERAKALAGLGRTAEAEATLVSIQNELTDDEFRVARTGMADAARNYGEYLRLAEANYRHRPDNSEMALDYATALLHHDRQVETARQIASAFHPSALNELSRAGLNNVFALIAWHEQQWQLVVDKIQLVEAALQPFKSNPMARGYLFRCLCYKASALRQLGRQGEAEAIWQQIAPVLNRNDPELWQRIYDRRAD</sequence>
<evidence type="ECO:0008006" key="4">
    <source>
        <dbReference type="Google" id="ProtNLM"/>
    </source>
</evidence>
<keyword evidence="3" id="KW-1185">Reference proteome</keyword>
<dbReference type="RefSeq" id="WP_106890215.1">
    <property type="nucleotide sequence ID" value="NZ_CP027860.1"/>
</dbReference>
<dbReference type="EMBL" id="CP027860">
    <property type="protein sequence ID" value="AVP96286.1"/>
    <property type="molecule type" value="Genomic_DNA"/>
</dbReference>
<keyword evidence="1" id="KW-1133">Transmembrane helix</keyword>
<evidence type="ECO:0000313" key="3">
    <source>
        <dbReference type="Proteomes" id="UP000241074"/>
    </source>
</evidence>
<dbReference type="KEGG" id="xba:C7S18_03375"/>
<accession>A0A2P1PN60</accession>